<dbReference type="AlphaFoldDB" id="A0A426K018"/>
<feature type="chain" id="PRO_5019247879" description="DUF320 domain-containing protein" evidence="2">
    <location>
        <begin position="27"/>
        <end position="106"/>
    </location>
</feature>
<keyword evidence="2" id="KW-0732">Signal</keyword>
<dbReference type="EMBL" id="RSAA01000006">
    <property type="protein sequence ID" value="RRO18696.1"/>
    <property type="molecule type" value="Genomic_DNA"/>
</dbReference>
<feature type="signal peptide" evidence="2">
    <location>
        <begin position="1"/>
        <end position="26"/>
    </location>
</feature>
<evidence type="ECO:0000256" key="1">
    <source>
        <dbReference type="SAM" id="MobiDB-lite"/>
    </source>
</evidence>
<evidence type="ECO:0008006" key="5">
    <source>
        <dbReference type="Google" id="ProtNLM"/>
    </source>
</evidence>
<dbReference type="Proteomes" id="UP000274515">
    <property type="component" value="Unassembled WGS sequence"/>
</dbReference>
<name>A0A426K018_9PSEU</name>
<sequence>MRASVRLVGTAIAVTGLMSAGSPAFAAADKDNHSSVTTAAAEGGKGGYGGNGGSFNFCPAIGLLKEAHAECGNGGSADGGDAYATAEDDSKDKEKAKDDENEDNDS</sequence>
<accession>A0A426K018</accession>
<comment type="caution">
    <text evidence="3">The sequence shown here is derived from an EMBL/GenBank/DDBJ whole genome shotgun (WGS) entry which is preliminary data.</text>
</comment>
<keyword evidence="4" id="KW-1185">Reference proteome</keyword>
<evidence type="ECO:0000313" key="4">
    <source>
        <dbReference type="Proteomes" id="UP000274515"/>
    </source>
</evidence>
<evidence type="ECO:0000256" key="2">
    <source>
        <dbReference type="SAM" id="SignalP"/>
    </source>
</evidence>
<evidence type="ECO:0000313" key="3">
    <source>
        <dbReference type="EMBL" id="RRO18696.1"/>
    </source>
</evidence>
<feature type="region of interest" description="Disordered" evidence="1">
    <location>
        <begin position="25"/>
        <end position="48"/>
    </location>
</feature>
<proteinExistence type="predicted"/>
<reference evidence="3 4" key="1">
    <citation type="submission" date="2018-11" db="EMBL/GenBank/DDBJ databases">
        <title>Saccharopolyspora rhizosphaerae sp. nov., an actinomycete isolated from rhizosphere soil in Thailand.</title>
        <authorList>
            <person name="Intra B."/>
            <person name="Euanorasetr J."/>
            <person name="Take A."/>
            <person name="Inahashi Y."/>
            <person name="Mori M."/>
            <person name="Panbangred W."/>
            <person name="Matsumoto A."/>
        </authorList>
    </citation>
    <scope>NUCLEOTIDE SEQUENCE [LARGE SCALE GENOMIC DNA]</scope>
    <source>
        <strain evidence="3 4">H219</strain>
    </source>
</reference>
<feature type="compositionally biased region" description="Basic and acidic residues" evidence="1">
    <location>
        <begin position="88"/>
        <end position="98"/>
    </location>
</feature>
<gene>
    <name evidence="3" type="ORF">EIL87_06165</name>
</gene>
<protein>
    <recommendedName>
        <fullName evidence="5">DUF320 domain-containing protein</fullName>
    </recommendedName>
</protein>
<feature type="region of interest" description="Disordered" evidence="1">
    <location>
        <begin position="70"/>
        <end position="106"/>
    </location>
</feature>
<dbReference type="RefSeq" id="WP_125089195.1">
    <property type="nucleotide sequence ID" value="NZ_RSAA01000006.1"/>
</dbReference>
<organism evidence="3 4">
    <name type="scientific">Saccharopolyspora rhizosphaerae</name>
    <dbReference type="NCBI Taxonomy" id="2492662"/>
    <lineage>
        <taxon>Bacteria</taxon>
        <taxon>Bacillati</taxon>
        <taxon>Actinomycetota</taxon>
        <taxon>Actinomycetes</taxon>
        <taxon>Pseudonocardiales</taxon>
        <taxon>Pseudonocardiaceae</taxon>
        <taxon>Saccharopolyspora</taxon>
    </lineage>
</organism>